<proteinExistence type="inferred from homology"/>
<feature type="transmembrane region" description="Helical" evidence="9">
    <location>
        <begin position="7"/>
        <end position="31"/>
    </location>
</feature>
<dbReference type="RefSeq" id="WP_100151666.1">
    <property type="nucleotide sequence ID" value="NZ_MEIL01000019.1"/>
</dbReference>
<evidence type="ECO:0000256" key="2">
    <source>
        <dbReference type="ARBA" id="ARBA00005233"/>
    </source>
</evidence>
<dbReference type="AlphaFoldDB" id="A0A2N9X844"/>
<accession>A0A2N9X844</accession>
<evidence type="ECO:0000256" key="5">
    <source>
        <dbReference type="ARBA" id="ARBA00022989"/>
    </source>
</evidence>
<dbReference type="PANTHER" id="PTHR30093">
    <property type="entry name" value="GENERAL SECRETION PATHWAY PROTEIN G"/>
    <property type="match status" value="1"/>
</dbReference>
<evidence type="ECO:0000313" key="10">
    <source>
        <dbReference type="EMBL" id="PIT40532.1"/>
    </source>
</evidence>
<dbReference type="EMBL" id="MEIL01000019">
    <property type="protein sequence ID" value="PIT40532.1"/>
    <property type="molecule type" value="Genomic_DNA"/>
</dbReference>
<evidence type="ECO:0000256" key="6">
    <source>
        <dbReference type="ARBA" id="ARBA00023136"/>
    </source>
</evidence>
<dbReference type="GO" id="GO:0007155">
    <property type="term" value="P:cell adhesion"/>
    <property type="evidence" value="ECO:0007669"/>
    <property type="project" value="InterPro"/>
</dbReference>
<sequence>MKAFQKGFTLIELMIVIAIIGILAAIAVPAYSDYIARSQASEASSLSAGLKTQVIDNLQNNNCMSGDNNSLDAKIDKQVGKYGEAQIGGTAATGSLSANAATGCTITYKVNASKVSSAIQGKTLVLDVLKNGSLKKNTTSTMDNKYIPKAFLI</sequence>
<evidence type="ECO:0000256" key="4">
    <source>
        <dbReference type="ARBA" id="ARBA00022692"/>
    </source>
</evidence>
<dbReference type="GO" id="GO:0016020">
    <property type="term" value="C:membrane"/>
    <property type="evidence" value="ECO:0007669"/>
    <property type="project" value="UniProtKB-SubCell"/>
</dbReference>
<dbReference type="PANTHER" id="PTHR30093:SF34">
    <property type="entry name" value="PREPILIN PEPTIDASE-DEPENDENT PROTEIN D"/>
    <property type="match status" value="1"/>
</dbReference>
<comment type="caution">
    <text evidence="10">The sequence shown here is derived from an EMBL/GenBank/DDBJ whole genome shotgun (WGS) entry which is preliminary data.</text>
</comment>
<keyword evidence="6 9" id="KW-0472">Membrane</keyword>
<dbReference type="InterPro" id="IPR045584">
    <property type="entry name" value="Pilin-like"/>
</dbReference>
<evidence type="ECO:0000256" key="1">
    <source>
        <dbReference type="ARBA" id="ARBA00004167"/>
    </source>
</evidence>
<dbReference type="PROSITE" id="PS00409">
    <property type="entry name" value="PROKAR_NTER_METHYL"/>
    <property type="match status" value="1"/>
</dbReference>
<evidence type="ECO:0000256" key="7">
    <source>
        <dbReference type="ARBA" id="ARBA00023157"/>
    </source>
</evidence>
<dbReference type="Gene3D" id="3.30.700.10">
    <property type="entry name" value="Glycoprotein, Type 4 Pilin"/>
    <property type="match status" value="1"/>
</dbReference>
<dbReference type="Pfam" id="PF00114">
    <property type="entry name" value="Pilin"/>
    <property type="match status" value="1"/>
</dbReference>
<keyword evidence="4 9" id="KW-0812">Transmembrane</keyword>
<name>A0A2N9X844_9NEIS</name>
<keyword evidence="8" id="KW-0281">Fimbrium</keyword>
<evidence type="ECO:0000313" key="11">
    <source>
        <dbReference type="Proteomes" id="UP000230202"/>
    </source>
</evidence>
<evidence type="ECO:0000256" key="3">
    <source>
        <dbReference type="ARBA" id="ARBA00022481"/>
    </source>
</evidence>
<dbReference type="InterPro" id="IPR001082">
    <property type="entry name" value="Pilin"/>
</dbReference>
<evidence type="ECO:0008006" key="12">
    <source>
        <dbReference type="Google" id="ProtNLM"/>
    </source>
</evidence>
<organism evidence="10 11">
    <name type="scientific">Snodgrassella alvi</name>
    <dbReference type="NCBI Taxonomy" id="1196083"/>
    <lineage>
        <taxon>Bacteria</taxon>
        <taxon>Pseudomonadati</taxon>
        <taxon>Pseudomonadota</taxon>
        <taxon>Betaproteobacteria</taxon>
        <taxon>Neisseriales</taxon>
        <taxon>Neisseriaceae</taxon>
        <taxon>Snodgrassella</taxon>
    </lineage>
</organism>
<keyword evidence="3" id="KW-0488">Methylation</keyword>
<reference evidence="10" key="1">
    <citation type="journal article" date="2017" name="MBio">
        <title>Type VI secretion-mediated competition in the bee gut microbiome.</title>
        <authorList>
            <person name="Steele M.I."/>
            <person name="Kwong W.K."/>
            <person name="Powell J.E."/>
            <person name="Whiteley M."/>
            <person name="Moran N.A."/>
        </authorList>
    </citation>
    <scope>NUCLEOTIDE SEQUENCE [LARGE SCALE GENOMIC DNA]</scope>
    <source>
        <strain evidence="10">WkB273</strain>
    </source>
</reference>
<protein>
    <recommendedName>
        <fullName evidence="12">Fimbrial protein</fullName>
    </recommendedName>
</protein>
<keyword evidence="11" id="KW-1185">Reference proteome</keyword>
<dbReference type="Proteomes" id="UP000230202">
    <property type="component" value="Unassembled WGS sequence"/>
</dbReference>
<dbReference type="NCBIfam" id="TIGR02532">
    <property type="entry name" value="IV_pilin_GFxxxE"/>
    <property type="match status" value="1"/>
</dbReference>
<keyword evidence="7" id="KW-1015">Disulfide bond</keyword>
<dbReference type="PRINTS" id="PR00885">
    <property type="entry name" value="BCTERIALGSPH"/>
</dbReference>
<dbReference type="GO" id="GO:0015628">
    <property type="term" value="P:protein secretion by the type II secretion system"/>
    <property type="evidence" value="ECO:0007669"/>
    <property type="project" value="InterPro"/>
</dbReference>
<dbReference type="SUPFAM" id="SSF54523">
    <property type="entry name" value="Pili subunits"/>
    <property type="match status" value="1"/>
</dbReference>
<keyword evidence="5 9" id="KW-1133">Transmembrane helix</keyword>
<dbReference type="GO" id="GO:0015627">
    <property type="term" value="C:type II protein secretion system complex"/>
    <property type="evidence" value="ECO:0007669"/>
    <property type="project" value="InterPro"/>
</dbReference>
<evidence type="ECO:0000256" key="9">
    <source>
        <dbReference type="SAM" id="Phobius"/>
    </source>
</evidence>
<comment type="subcellular location">
    <subcellularLocation>
        <location evidence="1">Membrane</location>
        <topology evidence="1">Single-pass membrane protein</topology>
    </subcellularLocation>
</comment>
<dbReference type="Pfam" id="PF07963">
    <property type="entry name" value="N_methyl"/>
    <property type="match status" value="1"/>
</dbReference>
<dbReference type="InterPro" id="IPR002416">
    <property type="entry name" value="T2SS_protein-GspH"/>
</dbReference>
<comment type="similarity">
    <text evidence="2 8">Belongs to the N-Me-Phe pilin family.</text>
</comment>
<dbReference type="InterPro" id="IPR012902">
    <property type="entry name" value="N_methyl_site"/>
</dbReference>
<dbReference type="GO" id="GO:0009289">
    <property type="term" value="C:pilus"/>
    <property type="evidence" value="ECO:0007669"/>
    <property type="project" value="InterPro"/>
</dbReference>
<gene>
    <name evidence="10" type="ORF">BHC54_02480</name>
</gene>
<evidence type="ECO:0000256" key="8">
    <source>
        <dbReference type="RuleBase" id="RU000389"/>
    </source>
</evidence>